<dbReference type="Proteomes" id="UP000296049">
    <property type="component" value="Unassembled WGS sequence"/>
</dbReference>
<proteinExistence type="predicted"/>
<evidence type="ECO:0000313" key="2">
    <source>
        <dbReference type="Proteomes" id="UP000296049"/>
    </source>
</evidence>
<keyword evidence="2" id="KW-1185">Reference proteome</keyword>
<name>R0LII8_ANAPL</name>
<organism evidence="1 2">
    <name type="scientific">Anas platyrhynchos</name>
    <name type="common">Mallard</name>
    <name type="synonym">Anas boschas</name>
    <dbReference type="NCBI Taxonomy" id="8839"/>
    <lineage>
        <taxon>Eukaryota</taxon>
        <taxon>Metazoa</taxon>
        <taxon>Chordata</taxon>
        <taxon>Craniata</taxon>
        <taxon>Vertebrata</taxon>
        <taxon>Euteleostomi</taxon>
        <taxon>Archelosauria</taxon>
        <taxon>Archosauria</taxon>
        <taxon>Dinosauria</taxon>
        <taxon>Saurischia</taxon>
        <taxon>Theropoda</taxon>
        <taxon>Coelurosauria</taxon>
        <taxon>Aves</taxon>
        <taxon>Neognathae</taxon>
        <taxon>Galloanserae</taxon>
        <taxon>Anseriformes</taxon>
        <taxon>Anatidae</taxon>
        <taxon>Anatinae</taxon>
        <taxon>Anas</taxon>
    </lineage>
</organism>
<accession>R0LII8</accession>
<dbReference type="EMBL" id="KB742685">
    <property type="protein sequence ID" value="EOB05499.1"/>
    <property type="molecule type" value="Genomic_DNA"/>
</dbReference>
<reference evidence="2" key="1">
    <citation type="journal article" date="2013" name="Nat. Genet.">
        <title>The duck genome and transcriptome provide insight into an avian influenza virus reservoir species.</title>
        <authorList>
            <person name="Huang Y."/>
            <person name="Li Y."/>
            <person name="Burt D.W."/>
            <person name="Chen H."/>
            <person name="Zhang Y."/>
            <person name="Qian W."/>
            <person name="Kim H."/>
            <person name="Gan S."/>
            <person name="Zhao Y."/>
            <person name="Li J."/>
            <person name="Yi K."/>
            <person name="Feng H."/>
            <person name="Zhu P."/>
            <person name="Li B."/>
            <person name="Liu Q."/>
            <person name="Fairley S."/>
            <person name="Magor K.E."/>
            <person name="Du Z."/>
            <person name="Hu X."/>
            <person name="Goodman L."/>
            <person name="Tafer H."/>
            <person name="Vignal A."/>
            <person name="Lee T."/>
            <person name="Kim K.W."/>
            <person name="Sheng Z."/>
            <person name="An Y."/>
            <person name="Searle S."/>
            <person name="Herrero J."/>
            <person name="Groenen M.A."/>
            <person name="Crooijmans R.P."/>
            <person name="Faraut T."/>
            <person name="Cai Q."/>
            <person name="Webster R.G."/>
            <person name="Aldridge J.R."/>
            <person name="Warren W.C."/>
            <person name="Bartschat S."/>
            <person name="Kehr S."/>
            <person name="Marz M."/>
            <person name="Stadler P.F."/>
            <person name="Smith J."/>
            <person name="Kraus R.H."/>
            <person name="Zhao Y."/>
            <person name="Ren L."/>
            <person name="Fei J."/>
            <person name="Morisson M."/>
            <person name="Kaiser P."/>
            <person name="Griffin D.K."/>
            <person name="Rao M."/>
            <person name="Pitel F."/>
            <person name="Wang J."/>
            <person name="Li N."/>
        </authorList>
    </citation>
    <scope>NUCLEOTIDE SEQUENCE [LARGE SCALE GENOMIC DNA]</scope>
</reference>
<dbReference type="AlphaFoldDB" id="R0LII8"/>
<evidence type="ECO:0000313" key="1">
    <source>
        <dbReference type="EMBL" id="EOB05499.1"/>
    </source>
</evidence>
<protein>
    <submittedName>
        <fullName evidence="1">Uncharacterized protein</fullName>
    </submittedName>
</protein>
<gene>
    <name evidence="1" type="ORF">Anapl_01279</name>
</gene>
<sequence length="111" mass="11770">MPKRSACNLRSLNTSPVPLARISELNQARSLRCSVRGTGSSGMPLQRGGSGRKALLGGGEVPAVAAVLGCPWDSALFPPRVRRSRFSGFVRSDPYLTDSAALTLSGTFVFF</sequence>